<dbReference type="SUPFAM" id="SSF50129">
    <property type="entry name" value="GroES-like"/>
    <property type="match status" value="1"/>
</dbReference>
<keyword evidence="7" id="KW-0511">Multifunctional enzyme</keyword>
<keyword evidence="5" id="KW-0521">NADP</keyword>
<dbReference type="Gene3D" id="3.90.180.10">
    <property type="entry name" value="Medium-chain alcohol dehydrogenases, catalytic domain"/>
    <property type="match status" value="1"/>
</dbReference>
<gene>
    <name evidence="14" type="ORF">B0T19DRAFT_384666</name>
</gene>
<dbReference type="InterPro" id="IPR020806">
    <property type="entry name" value="PKS_PP-bd"/>
</dbReference>
<dbReference type="InterPro" id="IPR029063">
    <property type="entry name" value="SAM-dependent_MTases_sf"/>
</dbReference>
<dbReference type="Pfam" id="PF08240">
    <property type="entry name" value="ADH_N"/>
    <property type="match status" value="1"/>
</dbReference>
<dbReference type="InterPro" id="IPR020841">
    <property type="entry name" value="PKS_Beta-ketoAc_synthase_dom"/>
</dbReference>
<dbReference type="GO" id="GO:0016491">
    <property type="term" value="F:oxidoreductase activity"/>
    <property type="evidence" value="ECO:0007669"/>
    <property type="project" value="UniProtKB-KW"/>
</dbReference>
<dbReference type="SMART" id="SM00829">
    <property type="entry name" value="PKS_ER"/>
    <property type="match status" value="1"/>
</dbReference>
<organism evidence="14 15">
    <name type="scientific">Cercophora scortea</name>
    <dbReference type="NCBI Taxonomy" id="314031"/>
    <lineage>
        <taxon>Eukaryota</taxon>
        <taxon>Fungi</taxon>
        <taxon>Dikarya</taxon>
        <taxon>Ascomycota</taxon>
        <taxon>Pezizomycotina</taxon>
        <taxon>Sordariomycetes</taxon>
        <taxon>Sordariomycetidae</taxon>
        <taxon>Sordariales</taxon>
        <taxon>Lasiosphaeriaceae</taxon>
        <taxon>Cercophora</taxon>
    </lineage>
</organism>
<evidence type="ECO:0000256" key="10">
    <source>
        <dbReference type="SAM" id="MobiDB-lite"/>
    </source>
</evidence>
<dbReference type="PROSITE" id="PS50075">
    <property type="entry name" value="CARRIER"/>
    <property type="match status" value="1"/>
</dbReference>
<dbReference type="InterPro" id="IPR049551">
    <property type="entry name" value="PKS_DH_C"/>
</dbReference>
<dbReference type="InterPro" id="IPR009081">
    <property type="entry name" value="PP-bd_ACP"/>
</dbReference>
<dbReference type="InterPro" id="IPR049900">
    <property type="entry name" value="PKS_mFAS_DH"/>
</dbReference>
<dbReference type="InterPro" id="IPR011032">
    <property type="entry name" value="GroES-like_sf"/>
</dbReference>
<dbReference type="InterPro" id="IPR050091">
    <property type="entry name" value="PKS_NRPS_Biosynth_Enz"/>
</dbReference>
<keyword evidence="15" id="KW-1185">Reference proteome</keyword>
<evidence type="ECO:0000259" key="12">
    <source>
        <dbReference type="PROSITE" id="PS52004"/>
    </source>
</evidence>
<feature type="region of interest" description="C-terminal hotdog fold" evidence="9">
    <location>
        <begin position="1057"/>
        <end position="1206"/>
    </location>
</feature>
<keyword evidence="1" id="KW-0596">Phosphopantetheine</keyword>
<dbReference type="SMART" id="SM00826">
    <property type="entry name" value="PKS_DH"/>
    <property type="match status" value="1"/>
</dbReference>
<name>A0AAE0MD34_9PEZI</name>
<dbReference type="PANTHER" id="PTHR43775">
    <property type="entry name" value="FATTY ACID SYNTHASE"/>
    <property type="match status" value="1"/>
</dbReference>
<dbReference type="Pfam" id="PF14765">
    <property type="entry name" value="PS-DH"/>
    <property type="match status" value="1"/>
</dbReference>
<feature type="active site" description="Proton acceptor; for dehydratase activity" evidence="9">
    <location>
        <position position="933"/>
    </location>
</feature>
<evidence type="ECO:0000256" key="9">
    <source>
        <dbReference type="PROSITE-ProRule" id="PRU01363"/>
    </source>
</evidence>
<dbReference type="InterPro" id="IPR016035">
    <property type="entry name" value="Acyl_Trfase/lysoPLipase"/>
</dbReference>
<keyword evidence="3" id="KW-0489">Methyltransferase</keyword>
<evidence type="ECO:0000259" key="11">
    <source>
        <dbReference type="PROSITE" id="PS50075"/>
    </source>
</evidence>
<dbReference type="SUPFAM" id="SSF51735">
    <property type="entry name" value="NAD(P)-binding Rossmann-fold domains"/>
    <property type="match status" value="2"/>
</dbReference>
<feature type="domain" description="Ketosynthase family 3 (KS3)" evidence="12">
    <location>
        <begin position="14"/>
        <end position="432"/>
    </location>
</feature>
<dbReference type="Pfam" id="PF08659">
    <property type="entry name" value="KR"/>
    <property type="match status" value="1"/>
</dbReference>
<dbReference type="GO" id="GO:0008168">
    <property type="term" value="F:methyltransferase activity"/>
    <property type="evidence" value="ECO:0007669"/>
    <property type="project" value="UniProtKB-KW"/>
</dbReference>
<dbReference type="Pfam" id="PF00550">
    <property type="entry name" value="PP-binding"/>
    <property type="match status" value="1"/>
</dbReference>
<feature type="region of interest" description="N-terminal hotdog fold" evidence="9">
    <location>
        <begin position="901"/>
        <end position="1040"/>
    </location>
</feature>
<dbReference type="GO" id="GO:0044550">
    <property type="term" value="P:secondary metabolite biosynthetic process"/>
    <property type="evidence" value="ECO:0007669"/>
    <property type="project" value="TreeGrafter"/>
</dbReference>
<dbReference type="InterPro" id="IPR013154">
    <property type="entry name" value="ADH-like_N"/>
</dbReference>
<reference evidence="14" key="2">
    <citation type="submission" date="2023-06" db="EMBL/GenBank/DDBJ databases">
        <authorList>
            <consortium name="Lawrence Berkeley National Laboratory"/>
            <person name="Haridas S."/>
            <person name="Hensen N."/>
            <person name="Bonometti L."/>
            <person name="Westerberg I."/>
            <person name="Brannstrom I.O."/>
            <person name="Guillou S."/>
            <person name="Cros-Aarteil S."/>
            <person name="Calhoun S."/>
            <person name="Kuo A."/>
            <person name="Mondo S."/>
            <person name="Pangilinan J."/>
            <person name="Riley R."/>
            <person name="Labutti K."/>
            <person name="Andreopoulos B."/>
            <person name="Lipzen A."/>
            <person name="Chen C."/>
            <person name="Yanf M."/>
            <person name="Daum C."/>
            <person name="Ng V."/>
            <person name="Clum A."/>
            <person name="Steindorff A."/>
            <person name="Ohm R."/>
            <person name="Martin F."/>
            <person name="Silar P."/>
            <person name="Natvig D."/>
            <person name="Lalanne C."/>
            <person name="Gautier V."/>
            <person name="Ament-Velasquez S.L."/>
            <person name="Kruys A."/>
            <person name="Hutchinson M.I."/>
            <person name="Powell A.J."/>
            <person name="Barry K."/>
            <person name="Miller A.N."/>
            <person name="Grigoriev I.V."/>
            <person name="Debuchy R."/>
            <person name="Gladieux P."/>
            <person name="Thoren M.H."/>
            <person name="Johannesson H."/>
        </authorList>
    </citation>
    <scope>NUCLEOTIDE SEQUENCE</scope>
    <source>
        <strain evidence="14">SMH4131-1</strain>
    </source>
</reference>
<reference evidence="14" key="1">
    <citation type="journal article" date="2023" name="Mol. Phylogenet. Evol.">
        <title>Genome-scale phylogeny and comparative genomics of the fungal order Sordariales.</title>
        <authorList>
            <person name="Hensen N."/>
            <person name="Bonometti L."/>
            <person name="Westerberg I."/>
            <person name="Brannstrom I.O."/>
            <person name="Guillou S."/>
            <person name="Cros-Aarteil S."/>
            <person name="Calhoun S."/>
            <person name="Haridas S."/>
            <person name="Kuo A."/>
            <person name="Mondo S."/>
            <person name="Pangilinan J."/>
            <person name="Riley R."/>
            <person name="LaButti K."/>
            <person name="Andreopoulos B."/>
            <person name="Lipzen A."/>
            <person name="Chen C."/>
            <person name="Yan M."/>
            <person name="Daum C."/>
            <person name="Ng V."/>
            <person name="Clum A."/>
            <person name="Steindorff A."/>
            <person name="Ohm R.A."/>
            <person name="Martin F."/>
            <person name="Silar P."/>
            <person name="Natvig D.O."/>
            <person name="Lalanne C."/>
            <person name="Gautier V."/>
            <person name="Ament-Velasquez S.L."/>
            <person name="Kruys A."/>
            <person name="Hutchinson M.I."/>
            <person name="Powell A.J."/>
            <person name="Barry K."/>
            <person name="Miller A.N."/>
            <person name="Grigoriev I.V."/>
            <person name="Debuchy R."/>
            <person name="Gladieux P."/>
            <person name="Hiltunen Thoren M."/>
            <person name="Johannesson H."/>
        </authorList>
    </citation>
    <scope>NUCLEOTIDE SEQUENCE</scope>
    <source>
        <strain evidence="14">SMH4131-1</strain>
    </source>
</reference>
<evidence type="ECO:0000256" key="8">
    <source>
        <dbReference type="ARBA" id="ARBA00023315"/>
    </source>
</evidence>
<dbReference type="PROSITE" id="PS52019">
    <property type="entry name" value="PKS_MFAS_DH"/>
    <property type="match status" value="1"/>
</dbReference>
<dbReference type="SUPFAM" id="SSF53335">
    <property type="entry name" value="S-adenosyl-L-methionine-dependent methyltransferases"/>
    <property type="match status" value="1"/>
</dbReference>
<dbReference type="FunFam" id="3.40.50.720:FF:000209">
    <property type="entry name" value="Polyketide synthase Pks12"/>
    <property type="match status" value="1"/>
</dbReference>
<dbReference type="InterPro" id="IPR013217">
    <property type="entry name" value="Methyltransf_12"/>
</dbReference>
<dbReference type="InterPro" id="IPR014030">
    <property type="entry name" value="Ketoacyl_synth_N"/>
</dbReference>
<evidence type="ECO:0000259" key="13">
    <source>
        <dbReference type="PROSITE" id="PS52019"/>
    </source>
</evidence>
<dbReference type="Pfam" id="PF13602">
    <property type="entry name" value="ADH_zinc_N_2"/>
    <property type="match status" value="1"/>
</dbReference>
<evidence type="ECO:0000313" key="14">
    <source>
        <dbReference type="EMBL" id="KAK3328126.1"/>
    </source>
</evidence>
<dbReference type="Proteomes" id="UP001286456">
    <property type="component" value="Unassembled WGS sequence"/>
</dbReference>
<keyword evidence="4" id="KW-0808">Transferase</keyword>
<sequence length="2533" mass="276668">MGEDQVPGGPTGAPAPIAIVGIGLRLPGQITTTDQFWDLLVSKRDTRSQVPGTRYNIDAFHSPSGRPGMVRSRYGHFLDCDLGHMDASFFSMSKAEVEKLDPQQRLLLEVAWECLENGGQRNCRGGNIGCYVGIFGEDWLDLSAKDPQHVGMYRITGTADFALSNRVSYELDLKGPSMTIQTGCSSSLVGLHEACNAIRSGECDSALVMGTNLIISPTMTVALTEQGVLSPAGLCKSFDASADGYVRGEAVNAVYIKNLSDAMRDGDPIRGVIRATAINFDGKTSGISNPSSESHEALMRRAYRVAQIENIHDTGFVECHGTGTPIGDPMEVSAVGRLFGGKGVIIGSVKPNVGHSEGASGLTSLIKATLALENETIPPNINFDQPSPKIEWNKFGLQVPTSPLPWPVDRLPRASVNSFGIGGANAHVIVESAKELLNAKDLPEDQERAHHLLLLSANHTESLKDSTSMLEDYAVTHIDRIAGLSFTLGSRREQLAYRTYAIVDSDGETWPLQTAPAQKPKGPPVLNFVFTGQGAQWAGMGVDLMRDFRSFQRGIRAMDSALQNLPHPPPWTIEEELMKPTAESRLSQPEFSQPICTAVQIALVNLLRSCNVHPSAVVGHSSGEIAAAYAAGALTAGAALAVAYYRGQVAKSQTRSGGMVAVGLSRDEVSGYLVPGVILACENSPSSVTLSGDSDVVDAVADRIRAARPDCLVRRLKVERAYHSHHMRDKGAEYESLMAGLVTDTPPTVPVFSSVTAKCITKGGQLGPSYWRANLESPVLFLSAVQLMVTRCAKEDNSVFLEIGPHSALAGPLRDIFKSVGDLDSSPTYVSTLIRNENGSKSFLQSLGQLFLSGAPVDLSAITPGSKVLTDLPPYPWKHDAQYWNESRVSREWRLRQFPPHELLGISLLETDDLEPAWRNILRLDDVPWIRDHKISDDIIFPAAGYIAMIGEAIRQVSLKRSGTISVVDAIQGFSLRQVHINTALVLRESEPTEIVTHLRHVRLTSDLDSTWFEFSISSFNGQDWIKHCTGQARAGRDKSSGDVDDAASRELLGKHPRLVSSPIWYRTMKSVGLNYGPHFQGLVNITAGPSNRIAAATIVDQASDRSFESNYQLHPTTIDFCLQLLMVAIANGLSRKFTKLYMPTYIDELYVGNGETHSDIRVGVSAKSNNIGSVHGTAFASDTDGETRLWLKGARLNPVDSGDAGSGTDTVAAAQLHWKPDVDLASPHDLIVSNKSLREASRKVERLSLLCTLEALRRVEGVDASLDHLRKLRAWMALQRQRASEGTYDHVEDCARLAGLNQEALRAEISTTRDEVYRTAAAKVGEVVLRATQQVEAIFKGEIESIEVLIDDGGLENIYRFMQSMCDYTRYIELVGHSNPTLKVLEIGAGTGGTTAGILRALTGVTEEGDVPAERTYSQYHYTDISTGFFTATQERFKNHDNIDYKVLDISKDPLSQGFEAGYYDLVVASNVLHATPSLQDTLGHVLTLMKPGGKLFLQELGPVWRVFNFIMGFLPGWWLGEADGRPDEPFVSVSRWDSELKEAGFSGTDAAVFDDEQPFQINANIISTALVPQHAQSRDVTILVHDPLGEDAQLLRKLLVDQGFHATFGSLVDGPPRAGQDVISMLEVQGEPFFHEIPAERLDKLQSYLGKFPSGSCLLWITGHTQVGCCTDPRYGAVLGFARTVRSELSIDFATLEIEIQALDESQSKRIVDVYKKFEQRSGTHEEEFGPDFEFVLMDRDVLIPRYKWISLRQELSSKQQTEPSTSTTLDCGSQQPTAVMLEVGRPGQLQTMQWITAKTPAVLEEMEVEIEPRAVGLNFKDVLVAMGIVEPIKPGLGIECAGVVKRVGSKAQREYDLWAGDHVVAFDHGCFSSRFITSAYLVAKMPEELSFEDAATMPCVYTTVIHALINVGGLQKDQTVLIHSACGGVGIAAINLCKMIGVNIYATVGNQEKVEYLTNTFGVPPSNIFNSRDSSFYPELMAATAGRGVDLVLNSLSGELLHLSWKCVADFGKMIEIGKRDLVGHGMLGMDLFEANRSYHGVEMSQMAVHRPEAYQRILQQCMDYYRSGAIKPIAPITVFDATQVVDSFRYLQTGQHIGKIVITMPQNLAEIEPTPIAQAPNFRSDASYLLCGGLGGLGRAVSTWMVENGARHLVYLSRSGGESDRDQTFIRELEAQGCTVQTFKGDTANAHDVENAVRNAKRPIAGVMLMSMVLRDRNILQCSHKDWHDVVCPKVSGAYNLHNALAQTPSSLDFFILFSSLSAVIGQIGQANYASANSFLSAFTQYRHSLGLPASVLDIGVMEDVGYVSENPTILEQLKAQSYHLLKEQDLLDALAFSLHHQTSMLPANTGSHGHVNPAELVIGLRSTKPLTDTHNRTIWKHDIRMAAAHNQTTSTNTTAALSQTSSSNPTSQDLPQFLATAHTDPSILDVPENRAFLTRQIGLRLCNFMFRPEEELDVSMSLTALGVDSLVAIEIRNWWHQTFGIDIGVLEIMSAASIAVLGKTAADALRRELMADGGEEEGEEEHGL</sequence>
<dbReference type="SUPFAM" id="SSF52151">
    <property type="entry name" value="FabD/lysophospholipase-like"/>
    <property type="match status" value="1"/>
</dbReference>
<dbReference type="InterPro" id="IPR018201">
    <property type="entry name" value="Ketoacyl_synth_AS"/>
</dbReference>
<protein>
    <submittedName>
        <fullName evidence="14">Polyketide synthase</fullName>
    </submittedName>
</protein>
<dbReference type="PROSITE" id="PS00606">
    <property type="entry name" value="KS3_1"/>
    <property type="match status" value="1"/>
</dbReference>
<dbReference type="SUPFAM" id="SSF47336">
    <property type="entry name" value="ACP-like"/>
    <property type="match status" value="1"/>
</dbReference>
<dbReference type="Pfam" id="PF16197">
    <property type="entry name" value="KAsynt_C_assoc"/>
    <property type="match status" value="1"/>
</dbReference>
<proteinExistence type="predicted"/>
<dbReference type="SMART" id="SM00822">
    <property type="entry name" value="PKS_KR"/>
    <property type="match status" value="1"/>
</dbReference>
<dbReference type="PROSITE" id="PS52004">
    <property type="entry name" value="KS3_2"/>
    <property type="match status" value="1"/>
</dbReference>
<keyword evidence="2" id="KW-0597">Phosphoprotein</keyword>
<dbReference type="Gene3D" id="3.40.366.10">
    <property type="entry name" value="Malonyl-Coenzyme A Acyl Carrier Protein, domain 2"/>
    <property type="match status" value="1"/>
</dbReference>
<dbReference type="InterPro" id="IPR014031">
    <property type="entry name" value="Ketoacyl_synth_C"/>
</dbReference>
<evidence type="ECO:0000313" key="15">
    <source>
        <dbReference type="Proteomes" id="UP001286456"/>
    </source>
</evidence>
<dbReference type="GO" id="GO:1901336">
    <property type="term" value="P:lactone biosynthetic process"/>
    <property type="evidence" value="ECO:0007669"/>
    <property type="project" value="UniProtKB-ARBA"/>
</dbReference>
<dbReference type="EMBL" id="JAUEPO010000003">
    <property type="protein sequence ID" value="KAK3328126.1"/>
    <property type="molecule type" value="Genomic_DNA"/>
</dbReference>
<evidence type="ECO:0000256" key="6">
    <source>
        <dbReference type="ARBA" id="ARBA00023002"/>
    </source>
</evidence>
<dbReference type="SMART" id="SM00827">
    <property type="entry name" value="PKS_AT"/>
    <property type="match status" value="1"/>
</dbReference>
<dbReference type="InterPro" id="IPR013968">
    <property type="entry name" value="PKS_KR"/>
</dbReference>
<evidence type="ECO:0000256" key="5">
    <source>
        <dbReference type="ARBA" id="ARBA00022857"/>
    </source>
</evidence>
<keyword evidence="6" id="KW-0560">Oxidoreductase</keyword>
<dbReference type="InterPro" id="IPR001227">
    <property type="entry name" value="Ac_transferase_dom_sf"/>
</dbReference>
<dbReference type="InterPro" id="IPR020807">
    <property type="entry name" value="PKS_DH"/>
</dbReference>
<evidence type="ECO:0000256" key="4">
    <source>
        <dbReference type="ARBA" id="ARBA00022679"/>
    </source>
</evidence>
<dbReference type="InterPro" id="IPR016036">
    <property type="entry name" value="Malonyl_transacylase_ACP-bd"/>
</dbReference>
<keyword evidence="8" id="KW-0012">Acyltransferase</keyword>
<feature type="domain" description="PKS/mFAS DH" evidence="13">
    <location>
        <begin position="901"/>
        <end position="1206"/>
    </location>
</feature>
<feature type="active site" description="Proton donor; for dehydratase activity" evidence="9">
    <location>
        <position position="1120"/>
    </location>
</feature>
<dbReference type="GO" id="GO:0031177">
    <property type="term" value="F:phosphopantetheine binding"/>
    <property type="evidence" value="ECO:0007669"/>
    <property type="project" value="InterPro"/>
</dbReference>
<dbReference type="GO" id="GO:0004312">
    <property type="term" value="F:fatty acid synthase activity"/>
    <property type="evidence" value="ECO:0007669"/>
    <property type="project" value="TreeGrafter"/>
</dbReference>
<evidence type="ECO:0000256" key="2">
    <source>
        <dbReference type="ARBA" id="ARBA00022553"/>
    </source>
</evidence>
<evidence type="ECO:0000256" key="7">
    <source>
        <dbReference type="ARBA" id="ARBA00023268"/>
    </source>
</evidence>
<dbReference type="CDD" id="cd00833">
    <property type="entry name" value="PKS"/>
    <property type="match status" value="1"/>
</dbReference>
<accession>A0AAE0MD34</accession>
<feature type="region of interest" description="Disordered" evidence="10">
    <location>
        <begin position="2397"/>
        <end position="2419"/>
    </location>
</feature>
<dbReference type="Gene3D" id="3.40.50.150">
    <property type="entry name" value="Vaccinia Virus protein VP39"/>
    <property type="match status" value="1"/>
</dbReference>
<dbReference type="GO" id="GO:0032259">
    <property type="term" value="P:methylation"/>
    <property type="evidence" value="ECO:0007669"/>
    <property type="project" value="UniProtKB-KW"/>
</dbReference>
<dbReference type="Pfam" id="PF21089">
    <property type="entry name" value="PKS_DH_N"/>
    <property type="match status" value="1"/>
</dbReference>
<dbReference type="SMART" id="SM00825">
    <property type="entry name" value="PKS_KS"/>
    <property type="match status" value="1"/>
</dbReference>
<dbReference type="GO" id="GO:0006633">
    <property type="term" value="P:fatty acid biosynthetic process"/>
    <property type="evidence" value="ECO:0007669"/>
    <property type="project" value="InterPro"/>
</dbReference>
<dbReference type="Gene3D" id="3.10.129.110">
    <property type="entry name" value="Polyketide synthase dehydratase"/>
    <property type="match status" value="1"/>
</dbReference>
<comment type="caution">
    <text evidence="14">The sequence shown here is derived from an EMBL/GenBank/DDBJ whole genome shotgun (WGS) entry which is preliminary data.</text>
</comment>
<dbReference type="InterPro" id="IPR020843">
    <property type="entry name" value="ER"/>
</dbReference>
<dbReference type="InterPro" id="IPR036291">
    <property type="entry name" value="NAD(P)-bd_dom_sf"/>
</dbReference>
<dbReference type="InterPro" id="IPR049552">
    <property type="entry name" value="PKS_DH_N"/>
</dbReference>
<evidence type="ECO:0000256" key="1">
    <source>
        <dbReference type="ARBA" id="ARBA00022450"/>
    </source>
</evidence>
<dbReference type="SUPFAM" id="SSF53901">
    <property type="entry name" value="Thiolase-like"/>
    <property type="match status" value="1"/>
</dbReference>
<dbReference type="InterPro" id="IPR016039">
    <property type="entry name" value="Thiolase-like"/>
</dbReference>
<dbReference type="CDD" id="cd05195">
    <property type="entry name" value="enoyl_red"/>
    <property type="match status" value="1"/>
</dbReference>
<dbReference type="InterPro" id="IPR014043">
    <property type="entry name" value="Acyl_transferase_dom"/>
</dbReference>
<dbReference type="InterPro" id="IPR042104">
    <property type="entry name" value="PKS_dehydratase_sf"/>
</dbReference>
<dbReference type="GO" id="GO:0004315">
    <property type="term" value="F:3-oxoacyl-[acyl-carrier-protein] synthase activity"/>
    <property type="evidence" value="ECO:0007669"/>
    <property type="project" value="InterPro"/>
</dbReference>
<evidence type="ECO:0000256" key="3">
    <source>
        <dbReference type="ARBA" id="ARBA00022603"/>
    </source>
</evidence>
<dbReference type="Gene3D" id="1.10.1200.10">
    <property type="entry name" value="ACP-like"/>
    <property type="match status" value="1"/>
</dbReference>
<dbReference type="Pfam" id="PF00109">
    <property type="entry name" value="ketoacyl-synt"/>
    <property type="match status" value="1"/>
</dbReference>
<dbReference type="Pfam" id="PF02801">
    <property type="entry name" value="Ketoacyl-synt_C"/>
    <property type="match status" value="1"/>
</dbReference>
<dbReference type="InterPro" id="IPR036736">
    <property type="entry name" value="ACP-like_sf"/>
</dbReference>
<dbReference type="Gene3D" id="3.40.47.10">
    <property type="match status" value="1"/>
</dbReference>
<dbReference type="SUPFAM" id="SSF55048">
    <property type="entry name" value="Probable ACP-binding domain of malonyl-CoA ACP transacylase"/>
    <property type="match status" value="1"/>
</dbReference>
<dbReference type="SMART" id="SM00823">
    <property type="entry name" value="PKS_PP"/>
    <property type="match status" value="1"/>
</dbReference>
<dbReference type="InterPro" id="IPR032821">
    <property type="entry name" value="PKS_assoc"/>
</dbReference>
<dbReference type="Gene3D" id="3.40.50.720">
    <property type="entry name" value="NAD(P)-binding Rossmann-like Domain"/>
    <property type="match status" value="2"/>
</dbReference>
<dbReference type="InterPro" id="IPR057326">
    <property type="entry name" value="KR_dom"/>
</dbReference>
<dbReference type="PANTHER" id="PTHR43775:SF49">
    <property type="entry name" value="SYNTHASE, PUTATIVE (JCVI)-RELATED"/>
    <property type="match status" value="1"/>
</dbReference>
<dbReference type="Pfam" id="PF08242">
    <property type="entry name" value="Methyltransf_12"/>
    <property type="match status" value="1"/>
</dbReference>
<feature type="domain" description="Carrier" evidence="11">
    <location>
        <begin position="2438"/>
        <end position="2514"/>
    </location>
</feature>
<dbReference type="Pfam" id="PF00698">
    <property type="entry name" value="Acyl_transf_1"/>
    <property type="match status" value="1"/>
</dbReference>